<organism evidence="7 8">
    <name type="scientific">Syntrophotalea acetylenica</name>
    <name type="common">Pelobacter acetylenicus</name>
    <dbReference type="NCBI Taxonomy" id="29542"/>
    <lineage>
        <taxon>Bacteria</taxon>
        <taxon>Pseudomonadati</taxon>
        <taxon>Thermodesulfobacteriota</taxon>
        <taxon>Desulfuromonadia</taxon>
        <taxon>Desulfuromonadales</taxon>
        <taxon>Syntrophotaleaceae</taxon>
        <taxon>Syntrophotalea</taxon>
    </lineage>
</organism>
<keyword evidence="5 6" id="KW-0472">Membrane</keyword>
<keyword evidence="2" id="KW-1003">Cell membrane</keyword>
<evidence type="ECO:0000256" key="1">
    <source>
        <dbReference type="ARBA" id="ARBA00004651"/>
    </source>
</evidence>
<dbReference type="GO" id="GO:0055085">
    <property type="term" value="P:transmembrane transport"/>
    <property type="evidence" value="ECO:0007669"/>
    <property type="project" value="InterPro"/>
</dbReference>
<feature type="transmembrane region" description="Helical" evidence="6">
    <location>
        <begin position="65"/>
        <end position="86"/>
    </location>
</feature>
<feature type="transmembrane region" description="Helical" evidence="6">
    <location>
        <begin position="98"/>
        <end position="120"/>
    </location>
</feature>
<evidence type="ECO:0000256" key="4">
    <source>
        <dbReference type="ARBA" id="ARBA00022989"/>
    </source>
</evidence>
<evidence type="ECO:0000256" key="6">
    <source>
        <dbReference type="SAM" id="Phobius"/>
    </source>
</evidence>
<dbReference type="STRING" id="29542.A6070_08365"/>
<dbReference type="EMBL" id="CP015518">
    <property type="protein sequence ID" value="APG26053.1"/>
    <property type="molecule type" value="Genomic_DNA"/>
</dbReference>
<dbReference type="InterPro" id="IPR005495">
    <property type="entry name" value="LptG/LptF_permease"/>
</dbReference>
<protein>
    <submittedName>
        <fullName evidence="7">LPS export ABC transporter permease LptG</fullName>
    </submittedName>
</protein>
<dbReference type="AlphaFoldDB" id="A0A1L3GJD5"/>
<feature type="transmembrane region" description="Helical" evidence="6">
    <location>
        <begin position="343"/>
        <end position="362"/>
    </location>
</feature>
<dbReference type="PANTHER" id="PTHR33529">
    <property type="entry name" value="SLR0882 PROTEIN-RELATED"/>
    <property type="match status" value="1"/>
</dbReference>
<evidence type="ECO:0000256" key="2">
    <source>
        <dbReference type="ARBA" id="ARBA00022475"/>
    </source>
</evidence>
<feature type="transmembrane region" description="Helical" evidence="6">
    <location>
        <begin position="12"/>
        <end position="35"/>
    </location>
</feature>
<feature type="transmembrane region" description="Helical" evidence="6">
    <location>
        <begin position="314"/>
        <end position="337"/>
    </location>
</feature>
<keyword evidence="3 6" id="KW-0812">Transmembrane</keyword>
<dbReference type="NCBIfam" id="TIGR04408">
    <property type="entry name" value="LptG_lptG"/>
    <property type="match status" value="1"/>
</dbReference>
<dbReference type="Pfam" id="PF03739">
    <property type="entry name" value="LptF_LptG"/>
    <property type="match status" value="1"/>
</dbReference>
<dbReference type="GO" id="GO:0015920">
    <property type="term" value="P:lipopolysaccharide transport"/>
    <property type="evidence" value="ECO:0007669"/>
    <property type="project" value="TreeGrafter"/>
</dbReference>
<dbReference type="Proteomes" id="UP000182264">
    <property type="component" value="Chromosome"/>
</dbReference>
<gene>
    <name evidence="7" type="ORF">A7E75_14330</name>
</gene>
<reference evidence="7 8" key="1">
    <citation type="journal article" date="2017" name="Genome Announc.">
        <title>Complete Genome Sequences of Two Acetylene-Fermenting Pelobacter acetylenicus Strains.</title>
        <authorList>
            <person name="Sutton J.M."/>
            <person name="Baesman S.M."/>
            <person name="Fierst J.L."/>
            <person name="Poret-Peterson A.T."/>
            <person name="Oremland R.S."/>
            <person name="Dunlap D.S."/>
            <person name="Akob D.M."/>
        </authorList>
    </citation>
    <scope>NUCLEOTIDE SEQUENCE [LARGE SCALE GENOMIC DNA]</scope>
    <source>
        <strain evidence="7 8">DSM 3247</strain>
    </source>
</reference>
<sequence length="366" mass="40439">MEKVTMLIINRYILRSFFRLFALALATFVGLYLLIDFFERVDNFIEHGASASLYLAYFLNKMPLIITQVTPLACLMAVFMTLGGMARNGELTAMHAGGFSLAAISAPLLRMGLLFSLILLTANEFVVPDTVKQARHVLATEVKGGPSVTYKRDRIWLRHQKNILNIRAANPDRQTLEGITMLSFDDGFRVRERLDAAGATFAGNLWRCRDVVGRTFDPDSGSLLTEQRFPEKAMALPVTPEDFKVPGSKRNEDLSISELKRLANKLQQEGYNSTRFHVDMHARIASPFACLVMAFLGIPFAIRKGRGVSLASGIALSIGIGATYFIMHAALLAFGYTGTFSPLVAAWGANILFLMVAAWLFLQGDA</sequence>
<feature type="transmembrane region" description="Helical" evidence="6">
    <location>
        <begin position="284"/>
        <end position="302"/>
    </location>
</feature>
<comment type="subcellular location">
    <subcellularLocation>
        <location evidence="1">Cell membrane</location>
        <topology evidence="1">Multi-pass membrane protein</topology>
    </subcellularLocation>
</comment>
<dbReference type="PANTHER" id="PTHR33529:SF6">
    <property type="entry name" value="YJGP_YJGQ FAMILY PERMEASE"/>
    <property type="match status" value="1"/>
</dbReference>
<proteinExistence type="predicted"/>
<evidence type="ECO:0000256" key="3">
    <source>
        <dbReference type="ARBA" id="ARBA00022692"/>
    </source>
</evidence>
<dbReference type="GO" id="GO:0043190">
    <property type="term" value="C:ATP-binding cassette (ABC) transporter complex"/>
    <property type="evidence" value="ECO:0007669"/>
    <property type="project" value="InterPro"/>
</dbReference>
<evidence type="ECO:0000313" key="7">
    <source>
        <dbReference type="EMBL" id="APG26053.1"/>
    </source>
</evidence>
<evidence type="ECO:0000256" key="5">
    <source>
        <dbReference type="ARBA" id="ARBA00023136"/>
    </source>
</evidence>
<keyword evidence="8" id="KW-1185">Reference proteome</keyword>
<evidence type="ECO:0000313" key="8">
    <source>
        <dbReference type="Proteomes" id="UP000182264"/>
    </source>
</evidence>
<accession>A0A1L3GJD5</accession>
<name>A0A1L3GJD5_SYNAC</name>
<keyword evidence="4 6" id="KW-1133">Transmembrane helix</keyword>
<dbReference type="InterPro" id="IPR030923">
    <property type="entry name" value="LptG"/>
</dbReference>